<dbReference type="PROSITE" id="PS51396">
    <property type="entry name" value="PUL"/>
    <property type="match status" value="1"/>
</dbReference>
<evidence type="ECO:0000313" key="9">
    <source>
        <dbReference type="Proteomes" id="UP000039324"/>
    </source>
</evidence>
<dbReference type="Proteomes" id="UP000290189">
    <property type="component" value="Unassembled WGS sequence"/>
</dbReference>
<dbReference type="Gene3D" id="1.25.10.10">
    <property type="entry name" value="Leucine-rich Repeat Variant"/>
    <property type="match status" value="1"/>
</dbReference>
<feature type="domain" description="PPPDE" evidence="6">
    <location>
        <begin position="2"/>
        <end position="142"/>
    </location>
</feature>
<dbReference type="PROSITE" id="PS51858">
    <property type="entry name" value="PPPDE"/>
    <property type="match status" value="1"/>
</dbReference>
<dbReference type="PANTHER" id="PTHR12378">
    <property type="entry name" value="DESUMOYLATING ISOPEPTIDASE"/>
    <property type="match status" value="1"/>
</dbReference>
<reference evidence="8 10" key="2">
    <citation type="submission" date="2018-03" db="EMBL/GenBank/DDBJ databases">
        <authorList>
            <person name="Fogelqvist J."/>
        </authorList>
    </citation>
    <scope>NUCLEOTIDE SEQUENCE [LARGE SCALE GENOMIC DNA]</scope>
</reference>
<dbReference type="GO" id="GO:0008233">
    <property type="term" value="F:peptidase activity"/>
    <property type="evidence" value="ECO:0007669"/>
    <property type="project" value="UniProtKB-KW"/>
</dbReference>
<evidence type="ECO:0000256" key="3">
    <source>
        <dbReference type="ARBA" id="ARBA00022801"/>
    </source>
</evidence>
<geneLocation type="mitochondrion" evidence="8"/>
<evidence type="ECO:0000313" key="7">
    <source>
        <dbReference type="EMBL" id="CEO99456.1"/>
    </source>
</evidence>
<evidence type="ECO:0000259" key="5">
    <source>
        <dbReference type="PROSITE" id="PS51396"/>
    </source>
</evidence>
<dbReference type="Gene3D" id="3.90.1720.30">
    <property type="entry name" value="PPPDE domains"/>
    <property type="match status" value="1"/>
</dbReference>
<feature type="compositionally biased region" description="Low complexity" evidence="4">
    <location>
        <begin position="182"/>
        <end position="195"/>
    </location>
</feature>
<dbReference type="SMART" id="SM01179">
    <property type="entry name" value="DUF862"/>
    <property type="match status" value="1"/>
</dbReference>
<evidence type="ECO:0000256" key="2">
    <source>
        <dbReference type="ARBA" id="ARBA00022670"/>
    </source>
</evidence>
<feature type="region of interest" description="Disordered" evidence="4">
    <location>
        <begin position="155"/>
        <end position="223"/>
    </location>
</feature>
<evidence type="ECO:0000313" key="10">
    <source>
        <dbReference type="Proteomes" id="UP000290189"/>
    </source>
</evidence>
<dbReference type="AlphaFoldDB" id="A0A0G4IWJ0"/>
<dbReference type="Pfam" id="PF05903">
    <property type="entry name" value="Peptidase_C97"/>
    <property type="match status" value="1"/>
</dbReference>
<dbReference type="InterPro" id="IPR013535">
    <property type="entry name" value="PUL_dom"/>
</dbReference>
<name>A0A0G4IWJ0_PLABS</name>
<dbReference type="GO" id="GO:0070646">
    <property type="term" value="P:protein modification by small protein removal"/>
    <property type="evidence" value="ECO:0007669"/>
    <property type="project" value="TreeGrafter"/>
</dbReference>
<organism evidence="7 9">
    <name type="scientific">Plasmodiophora brassicae</name>
    <name type="common">Clubroot disease agent</name>
    <dbReference type="NCBI Taxonomy" id="37360"/>
    <lineage>
        <taxon>Eukaryota</taxon>
        <taxon>Sar</taxon>
        <taxon>Rhizaria</taxon>
        <taxon>Endomyxa</taxon>
        <taxon>Phytomyxea</taxon>
        <taxon>Plasmodiophorida</taxon>
        <taxon>Plasmodiophoridae</taxon>
        <taxon>Plasmodiophora</taxon>
    </lineage>
</organism>
<evidence type="ECO:0000256" key="4">
    <source>
        <dbReference type="SAM" id="MobiDB-lite"/>
    </source>
</evidence>
<dbReference type="EMBL" id="OVEO01000007">
    <property type="protein sequence ID" value="SPQ97463.1"/>
    <property type="molecule type" value="Genomic_DNA"/>
</dbReference>
<dbReference type="STRING" id="37360.A0A0G4IWJ0"/>
<dbReference type="InterPro" id="IPR008580">
    <property type="entry name" value="PPPDE_dom"/>
</dbReference>
<reference evidence="7 9" key="1">
    <citation type="submission" date="2015-02" db="EMBL/GenBank/DDBJ databases">
        <authorList>
            <person name="Chooi Y.-H."/>
        </authorList>
    </citation>
    <scope>NUCLEOTIDE SEQUENCE [LARGE SCALE GENOMIC DNA]</scope>
    <source>
        <strain evidence="7">E3</strain>
    </source>
</reference>
<keyword evidence="3" id="KW-0378">Hydrolase</keyword>
<evidence type="ECO:0000313" key="8">
    <source>
        <dbReference type="EMBL" id="SPQ97463.1"/>
    </source>
</evidence>
<dbReference type="InterPro" id="IPR016024">
    <property type="entry name" value="ARM-type_fold"/>
</dbReference>
<dbReference type="InterPro" id="IPR042266">
    <property type="entry name" value="PPPDE_sf"/>
</dbReference>
<accession>A0A0G4IWJ0</accession>
<keyword evidence="2" id="KW-0645">Protease</keyword>
<evidence type="ECO:0008006" key="11">
    <source>
        <dbReference type="Google" id="ProtNLM"/>
    </source>
</evidence>
<feature type="domain" description="PUL" evidence="5">
    <location>
        <begin position="206"/>
        <end position="468"/>
    </location>
</feature>
<protein>
    <recommendedName>
        <fullName evidence="11">PPPDE domain-containing protein</fullName>
    </recommendedName>
</protein>
<dbReference type="OMA" id="NCNTFAN"/>
<dbReference type="Proteomes" id="UP000039324">
    <property type="component" value="Unassembled WGS sequence"/>
</dbReference>
<keyword evidence="9" id="KW-1185">Reference proteome</keyword>
<dbReference type="OrthoDB" id="21221at2759"/>
<keyword evidence="8" id="KW-0496">Mitochondrion</keyword>
<evidence type="ECO:0000256" key="1">
    <source>
        <dbReference type="ARBA" id="ARBA00008140"/>
    </source>
</evidence>
<gene>
    <name evidence="7" type="ORF">PBRA_001362</name>
    <name evidence="8" type="ORF">PLBR_LOCUS4678</name>
</gene>
<proteinExistence type="inferred from homology"/>
<dbReference type="EMBL" id="CDSF01000090">
    <property type="protein sequence ID" value="CEO99456.1"/>
    <property type="molecule type" value="Genomic_DNA"/>
</dbReference>
<sequence length="474" mass="51253">MVRVQLYLYDLSQGMARQMSPMLLGREIEGIWHSGVVVYDREYFYGGGIQSARPGMTVAGRPLRIIDLGETSVPPDLLNEFLREVSHRFTPETYNLFRHNCNTFANELSLFLTGSPIPSYITGLPDEVLSTPMGASLIPLIEGFERSLRAEGGGNGFVPWQESQQASVAPVAQPSGGAGPKSPVAAAPTSPVTAAEPTDSCPVRPDPFPNKHLQHINTGSAPLTSVDKNASTFLTQITPLLREPEKAAMAKLVAALNDGSQGPPPDCIAIFARLITETPAKKAFSVLALFRLAMHVRPLAEVVLKRNQGLILQMLERTMSEASDAPMSVQIMALCALSNVLAHGSVSHDLALNPHIIEYATRAVRSKMNPVRMMGATVMYNCALQLHYDSADAQDRDDVSVQMISALHEALVTESDGPSRYRMLLALGHLVFFMGHEGVMLLSALEFNADAFREPANAAAVAQDIQALLADNDG</sequence>
<dbReference type="SUPFAM" id="SSF48371">
    <property type="entry name" value="ARM repeat"/>
    <property type="match status" value="1"/>
</dbReference>
<evidence type="ECO:0000259" key="6">
    <source>
        <dbReference type="PROSITE" id="PS51858"/>
    </source>
</evidence>
<dbReference type="GO" id="GO:0006508">
    <property type="term" value="P:proteolysis"/>
    <property type="evidence" value="ECO:0007669"/>
    <property type="project" value="UniProtKB-KW"/>
</dbReference>
<comment type="similarity">
    <text evidence="1">Belongs to the DeSI family.</text>
</comment>
<dbReference type="PANTHER" id="PTHR12378:SF7">
    <property type="entry name" value="DESUMOYLATING ISOPEPTIDASE 1"/>
    <property type="match status" value="1"/>
</dbReference>
<dbReference type="Pfam" id="PF08324">
    <property type="entry name" value="PUL"/>
    <property type="match status" value="1"/>
</dbReference>
<dbReference type="InterPro" id="IPR011989">
    <property type="entry name" value="ARM-like"/>
</dbReference>